<dbReference type="PANTHER" id="PTHR43283:SF11">
    <property type="entry name" value="BETA-LACTAMASE-RELATED DOMAIN-CONTAINING PROTEIN"/>
    <property type="match status" value="1"/>
</dbReference>
<evidence type="ECO:0000256" key="1">
    <source>
        <dbReference type="ARBA" id="ARBA00022801"/>
    </source>
</evidence>
<feature type="signal peptide" evidence="2">
    <location>
        <begin position="1"/>
        <end position="24"/>
    </location>
</feature>
<accession>A0A316H315</accession>
<feature type="chain" id="PRO_5016371687" evidence="2">
    <location>
        <begin position="25"/>
        <end position="606"/>
    </location>
</feature>
<evidence type="ECO:0000259" key="3">
    <source>
        <dbReference type="Pfam" id="PF00144"/>
    </source>
</evidence>
<dbReference type="Gene3D" id="3.40.710.10">
    <property type="entry name" value="DD-peptidase/beta-lactamase superfamily"/>
    <property type="match status" value="1"/>
</dbReference>
<keyword evidence="1" id="KW-0378">Hydrolase</keyword>
<organism evidence="4 5">
    <name type="scientific">Mucilaginibacter oryzae</name>
    <dbReference type="NCBI Taxonomy" id="468058"/>
    <lineage>
        <taxon>Bacteria</taxon>
        <taxon>Pseudomonadati</taxon>
        <taxon>Bacteroidota</taxon>
        <taxon>Sphingobacteriia</taxon>
        <taxon>Sphingobacteriales</taxon>
        <taxon>Sphingobacteriaceae</taxon>
        <taxon>Mucilaginibacter</taxon>
    </lineage>
</organism>
<proteinExistence type="predicted"/>
<gene>
    <name evidence="4" type="ORF">LX99_04392</name>
</gene>
<feature type="domain" description="Beta-lactamase-related" evidence="3">
    <location>
        <begin position="232"/>
        <end position="581"/>
    </location>
</feature>
<evidence type="ECO:0000313" key="4">
    <source>
        <dbReference type="EMBL" id="PWK72534.1"/>
    </source>
</evidence>
<dbReference type="AlphaFoldDB" id="A0A316H315"/>
<keyword evidence="2" id="KW-0732">Signal</keyword>
<dbReference type="InterPro" id="IPR012338">
    <property type="entry name" value="Beta-lactam/transpept-like"/>
</dbReference>
<evidence type="ECO:0000256" key="2">
    <source>
        <dbReference type="SAM" id="SignalP"/>
    </source>
</evidence>
<dbReference type="EMBL" id="QGHA01000012">
    <property type="protein sequence ID" value="PWK72534.1"/>
    <property type="molecule type" value="Genomic_DNA"/>
</dbReference>
<dbReference type="GO" id="GO:0016787">
    <property type="term" value="F:hydrolase activity"/>
    <property type="evidence" value="ECO:0007669"/>
    <property type="project" value="UniProtKB-KW"/>
</dbReference>
<dbReference type="RefSeq" id="WP_109609735.1">
    <property type="nucleotide sequence ID" value="NZ_QGHA01000012.1"/>
</dbReference>
<evidence type="ECO:0000313" key="5">
    <source>
        <dbReference type="Proteomes" id="UP000245678"/>
    </source>
</evidence>
<name>A0A316H315_9SPHI</name>
<dbReference type="Pfam" id="PF00144">
    <property type="entry name" value="Beta-lactamase"/>
    <property type="match status" value="1"/>
</dbReference>
<dbReference type="InterPro" id="IPR050789">
    <property type="entry name" value="Diverse_Enzym_Activities"/>
</dbReference>
<sequence>MIKNKWCQVFLVLSGFALFNTACAQNPPLPTGQAFIAEERLVGNSTVLLNNASYLVPLQNLDQLKIAGVHFSNQYATVFDSLLTKYNKVTLFDGNSYKGNKTLGNLTSDLKFYNTIIVQVNDADLNNADVLDFISSNQKNKNVIVAAFGNGAVLAKLDAVTAPVIWSERVSPVSAMYSAEAIFGGIAVTQKLTKTYSNVYKSGMGFITDKTRLQYTIPEEAGINAANLQGIDKIAREAIIEHATPGCVVLVAKDGKVIFNKAYGYHTYDNIIPDRLTDIFDVASMTKVSATTMEAMQLTDQGKLSLEKTLGDYIPLARKSNKNDIRIKEVLLHQAGLIPDIQSFEKVKPADHSTDSSAAYPTKVSDHYYLRKDYYKDVMLPDMLNSPLKTRGQYVYSDVSMLFMQEVVENITSEPLNKYVQEHFYNPLGMQTAGFLPLYRFSPDQIVPTENDREYRGSLLDGYVHDPTAALIGGVAGHAGLFASANDIAILYQMMLNRGSYGGFQYIKPEVVDLFTSKQSPVSRRGLGFDRWDPITERHYPSKLASDQAYGHTGFTGTCIWVDPKYNLVYVFLSNRVHPSVASKLLSLNIRPRIQDVVYEAIAKGL</sequence>
<dbReference type="Proteomes" id="UP000245678">
    <property type="component" value="Unassembled WGS sequence"/>
</dbReference>
<dbReference type="PANTHER" id="PTHR43283">
    <property type="entry name" value="BETA-LACTAMASE-RELATED"/>
    <property type="match status" value="1"/>
</dbReference>
<protein>
    <submittedName>
        <fullName evidence="4">CubicO group peptidase (Beta-lactamase class C family)</fullName>
    </submittedName>
</protein>
<comment type="caution">
    <text evidence="4">The sequence shown here is derived from an EMBL/GenBank/DDBJ whole genome shotgun (WGS) entry which is preliminary data.</text>
</comment>
<keyword evidence="5" id="KW-1185">Reference proteome</keyword>
<dbReference type="SUPFAM" id="SSF56601">
    <property type="entry name" value="beta-lactamase/transpeptidase-like"/>
    <property type="match status" value="1"/>
</dbReference>
<reference evidence="4 5" key="1">
    <citation type="submission" date="2018-05" db="EMBL/GenBank/DDBJ databases">
        <title>Genomic Encyclopedia of Archaeal and Bacterial Type Strains, Phase II (KMG-II): from individual species to whole genera.</title>
        <authorList>
            <person name="Goeker M."/>
        </authorList>
    </citation>
    <scope>NUCLEOTIDE SEQUENCE [LARGE SCALE GENOMIC DNA]</scope>
    <source>
        <strain evidence="4 5">DSM 19975</strain>
    </source>
</reference>
<dbReference type="InterPro" id="IPR001466">
    <property type="entry name" value="Beta-lactam-related"/>
</dbReference>